<reference evidence="1" key="1">
    <citation type="submission" date="2015-07" db="EMBL/GenBank/DDBJ databases">
        <title>Adaptation to a free-living lifestyle via gene acquisitions in the diplomonad Trepomonas sp. PC1.</title>
        <authorList>
            <person name="Xu F."/>
            <person name="Jerlstrom-Hultqvist J."/>
            <person name="Kolisko M."/>
            <person name="Simpson A.G.B."/>
            <person name="Roger A.J."/>
            <person name="Svard S.G."/>
            <person name="Andersson J.O."/>
        </authorList>
    </citation>
    <scope>NUCLEOTIDE SEQUENCE</scope>
    <source>
        <strain evidence="1">PC1</strain>
    </source>
</reference>
<name>A0A146JX36_9EUKA</name>
<feature type="non-terminal residue" evidence="1">
    <location>
        <position position="1"/>
    </location>
</feature>
<gene>
    <name evidence="1" type="ORF">TPC1_31285</name>
</gene>
<protein>
    <submittedName>
        <fullName evidence="1">Uncharacterized protein</fullName>
    </submittedName>
</protein>
<sequence length="384" mass="45212">MQSLPEIEIKVLQQSINAQDELIKTILQFRYSLLNTYQIEKVVPRMKNILLNAHLQDLNDKVIVRLLHGFDQSMRKSSCTMDQYDAKSFHAVCFEFLCNSLQSTVCMDSCLSLEQLQESKNFKQSIQQILQQQEMPKYRYEMPLQSLLLLIYAFKNNFMEKQLFKMLQDSLNWTLIDFQSPAGKIESEVAHFIQILDLKNVQISNLAIVGNLQTVLQFNCNPYLKWFFEDFFGQTVKKTLQGYQIRFSSKIQAKQAQLLLLKQLTDQKFISQQLVQQIQIKLFQQTFQQKLREELLEGNFVEFVGFDYLVKEIRGKFSKIAQLQEILRENANLLQIQLKFKKAELQKASKADNFQLQKLKQLKLQFQENLDLKMELLHSKSSFL</sequence>
<feature type="non-terminal residue" evidence="1">
    <location>
        <position position="384"/>
    </location>
</feature>
<organism evidence="1">
    <name type="scientific">Trepomonas sp. PC1</name>
    <dbReference type="NCBI Taxonomy" id="1076344"/>
    <lineage>
        <taxon>Eukaryota</taxon>
        <taxon>Metamonada</taxon>
        <taxon>Diplomonadida</taxon>
        <taxon>Hexamitidae</taxon>
        <taxon>Hexamitinae</taxon>
        <taxon>Trepomonas</taxon>
    </lineage>
</organism>
<dbReference type="AlphaFoldDB" id="A0A146JX36"/>
<accession>A0A146JX36</accession>
<evidence type="ECO:0000313" key="1">
    <source>
        <dbReference type="EMBL" id="JAP89220.1"/>
    </source>
</evidence>
<proteinExistence type="predicted"/>
<dbReference type="EMBL" id="GDID01007386">
    <property type="protein sequence ID" value="JAP89220.1"/>
    <property type="molecule type" value="Transcribed_RNA"/>
</dbReference>